<dbReference type="AlphaFoldDB" id="A0A9N9EMQ1"/>
<evidence type="ECO:0000313" key="2">
    <source>
        <dbReference type="EMBL" id="CAG8677874.1"/>
    </source>
</evidence>
<organism evidence="2 3">
    <name type="scientific">Dentiscutata erythropus</name>
    <dbReference type="NCBI Taxonomy" id="1348616"/>
    <lineage>
        <taxon>Eukaryota</taxon>
        <taxon>Fungi</taxon>
        <taxon>Fungi incertae sedis</taxon>
        <taxon>Mucoromycota</taxon>
        <taxon>Glomeromycotina</taxon>
        <taxon>Glomeromycetes</taxon>
        <taxon>Diversisporales</taxon>
        <taxon>Gigasporaceae</taxon>
        <taxon>Dentiscutata</taxon>
    </lineage>
</organism>
<gene>
    <name evidence="2" type="ORF">DERYTH_LOCUS11621</name>
</gene>
<name>A0A9N9EMQ1_9GLOM</name>
<evidence type="ECO:0000256" key="1">
    <source>
        <dbReference type="SAM" id="SignalP"/>
    </source>
</evidence>
<accession>A0A9N9EMQ1</accession>
<comment type="caution">
    <text evidence="2">The sequence shown here is derived from an EMBL/GenBank/DDBJ whole genome shotgun (WGS) entry which is preliminary data.</text>
</comment>
<reference evidence="2" key="1">
    <citation type="submission" date="2021-06" db="EMBL/GenBank/DDBJ databases">
        <authorList>
            <person name="Kallberg Y."/>
            <person name="Tangrot J."/>
            <person name="Rosling A."/>
        </authorList>
    </citation>
    <scope>NUCLEOTIDE SEQUENCE</scope>
    <source>
        <strain evidence="2">MA453B</strain>
    </source>
</reference>
<proteinExistence type="predicted"/>
<feature type="signal peptide" evidence="1">
    <location>
        <begin position="1"/>
        <end position="25"/>
    </location>
</feature>
<dbReference type="Proteomes" id="UP000789405">
    <property type="component" value="Unassembled WGS sequence"/>
</dbReference>
<evidence type="ECO:0000313" key="3">
    <source>
        <dbReference type="Proteomes" id="UP000789405"/>
    </source>
</evidence>
<protein>
    <submittedName>
        <fullName evidence="2">23747_t:CDS:1</fullName>
    </submittedName>
</protein>
<dbReference type="EMBL" id="CAJVPY010007272">
    <property type="protein sequence ID" value="CAG8677874.1"/>
    <property type="molecule type" value="Genomic_DNA"/>
</dbReference>
<keyword evidence="3" id="KW-1185">Reference proteome</keyword>
<dbReference type="OrthoDB" id="2427707at2759"/>
<sequence length="153" mass="16910">MATGKLSLFIILFLICVVFIELAQSIALNKRQSGSVAYADFISGGEKRGAAVTGRFVWTPISKSDTQVDGQFNSGFENSNIKDYSFFLEDKHGKIVYDLTENISKKVNIIVPGTSPYNECFADSFMKPDDIVGLNFIVKCQSEKIGEALIKYS</sequence>
<keyword evidence="1" id="KW-0732">Signal</keyword>
<feature type="chain" id="PRO_5040285801" evidence="1">
    <location>
        <begin position="26"/>
        <end position="153"/>
    </location>
</feature>